<dbReference type="Pfam" id="PF13191">
    <property type="entry name" value="AAA_16"/>
    <property type="match status" value="1"/>
</dbReference>
<dbReference type="STRING" id="431595.K3WBW7"/>
<evidence type="ECO:0000259" key="3">
    <source>
        <dbReference type="SMART" id="SM00382"/>
    </source>
</evidence>
<dbReference type="Proteomes" id="UP000019132">
    <property type="component" value="Unassembled WGS sequence"/>
</dbReference>
<dbReference type="GO" id="GO:0005634">
    <property type="term" value="C:nucleus"/>
    <property type="evidence" value="ECO:0007669"/>
    <property type="project" value="TreeGrafter"/>
</dbReference>
<feature type="compositionally biased region" description="Polar residues" evidence="2">
    <location>
        <begin position="585"/>
        <end position="598"/>
    </location>
</feature>
<dbReference type="InterPro" id="IPR003593">
    <property type="entry name" value="AAA+_ATPase"/>
</dbReference>
<reference evidence="5" key="1">
    <citation type="journal article" date="2010" name="Genome Biol.">
        <title>Genome sequence of the necrotrophic plant pathogen Pythium ultimum reveals original pathogenicity mechanisms and effector repertoire.</title>
        <authorList>
            <person name="Levesque C.A."/>
            <person name="Brouwer H."/>
            <person name="Cano L."/>
            <person name="Hamilton J.P."/>
            <person name="Holt C."/>
            <person name="Huitema E."/>
            <person name="Raffaele S."/>
            <person name="Robideau G.P."/>
            <person name="Thines M."/>
            <person name="Win J."/>
            <person name="Zerillo M.M."/>
            <person name="Beakes G.W."/>
            <person name="Boore J.L."/>
            <person name="Busam D."/>
            <person name="Dumas B."/>
            <person name="Ferriera S."/>
            <person name="Fuerstenberg S.I."/>
            <person name="Gachon C.M."/>
            <person name="Gaulin E."/>
            <person name="Govers F."/>
            <person name="Grenville-Briggs L."/>
            <person name="Horner N."/>
            <person name="Hostetler J."/>
            <person name="Jiang R.H."/>
            <person name="Johnson J."/>
            <person name="Krajaejun T."/>
            <person name="Lin H."/>
            <person name="Meijer H.J."/>
            <person name="Moore B."/>
            <person name="Morris P."/>
            <person name="Phuntmart V."/>
            <person name="Puiu D."/>
            <person name="Shetty J."/>
            <person name="Stajich J.E."/>
            <person name="Tripathy S."/>
            <person name="Wawra S."/>
            <person name="van West P."/>
            <person name="Whitty B.R."/>
            <person name="Coutinho P.M."/>
            <person name="Henrissat B."/>
            <person name="Martin F."/>
            <person name="Thomas P.D."/>
            <person name="Tyler B.M."/>
            <person name="De Vries R.P."/>
            <person name="Kamoun S."/>
            <person name="Yandell M."/>
            <person name="Tisserat N."/>
            <person name="Buell C.R."/>
        </authorList>
    </citation>
    <scope>NUCLEOTIDE SEQUENCE</scope>
    <source>
        <strain evidence="5">DAOM:BR144</strain>
    </source>
</reference>
<dbReference type="PANTHER" id="PTHR10763">
    <property type="entry name" value="CELL DIVISION CONTROL PROTEIN 6-RELATED"/>
    <property type="match status" value="1"/>
</dbReference>
<feature type="compositionally biased region" description="Polar residues" evidence="2">
    <location>
        <begin position="838"/>
        <end position="847"/>
    </location>
</feature>
<dbReference type="InterPro" id="IPR041664">
    <property type="entry name" value="AAA_16"/>
</dbReference>
<protein>
    <recommendedName>
        <fullName evidence="3">AAA+ ATPase domain-containing protein</fullName>
    </recommendedName>
</protein>
<dbReference type="Gene3D" id="1.10.8.60">
    <property type="match status" value="1"/>
</dbReference>
<dbReference type="InterPro" id="IPR050311">
    <property type="entry name" value="ORC1/CDC6"/>
</dbReference>
<feature type="compositionally biased region" description="Acidic residues" evidence="2">
    <location>
        <begin position="414"/>
        <end position="439"/>
    </location>
</feature>
<keyword evidence="1" id="KW-0235">DNA replication</keyword>
<feature type="region of interest" description="Disordered" evidence="2">
    <location>
        <begin position="182"/>
        <end position="232"/>
    </location>
</feature>
<dbReference type="Gene3D" id="3.40.50.300">
    <property type="entry name" value="P-loop containing nucleotide triphosphate hydrolases"/>
    <property type="match status" value="1"/>
</dbReference>
<proteinExistence type="predicted"/>
<feature type="region of interest" description="Disordered" evidence="2">
    <location>
        <begin position="558"/>
        <end position="622"/>
    </location>
</feature>
<evidence type="ECO:0000256" key="1">
    <source>
        <dbReference type="ARBA" id="ARBA00022705"/>
    </source>
</evidence>
<dbReference type="AlphaFoldDB" id="K3WBW7"/>
<feature type="compositionally biased region" description="Basic and acidic residues" evidence="2">
    <location>
        <begin position="558"/>
        <end position="581"/>
    </location>
</feature>
<feature type="compositionally biased region" description="Low complexity" evidence="2">
    <location>
        <begin position="203"/>
        <end position="218"/>
    </location>
</feature>
<evidence type="ECO:0000256" key="2">
    <source>
        <dbReference type="SAM" id="MobiDB-lite"/>
    </source>
</evidence>
<feature type="compositionally biased region" description="Polar residues" evidence="2">
    <location>
        <begin position="219"/>
        <end position="230"/>
    </location>
</feature>
<dbReference type="OMA" id="DYFKPHC"/>
<feature type="compositionally biased region" description="Acidic residues" evidence="2">
    <location>
        <begin position="715"/>
        <end position="728"/>
    </location>
</feature>
<dbReference type="VEuPathDB" id="FungiDB:PYU1_G002455"/>
<feature type="domain" description="AAA+ ATPase" evidence="3">
    <location>
        <begin position="890"/>
        <end position="1040"/>
    </location>
</feature>
<dbReference type="CDD" id="cd00009">
    <property type="entry name" value="AAA"/>
    <property type="match status" value="1"/>
</dbReference>
<dbReference type="GO" id="GO:0003688">
    <property type="term" value="F:DNA replication origin binding"/>
    <property type="evidence" value="ECO:0007669"/>
    <property type="project" value="TreeGrafter"/>
</dbReference>
<organism evidence="4 5">
    <name type="scientific">Globisporangium ultimum (strain ATCC 200006 / CBS 805.95 / DAOM BR144)</name>
    <name type="common">Pythium ultimum</name>
    <dbReference type="NCBI Taxonomy" id="431595"/>
    <lineage>
        <taxon>Eukaryota</taxon>
        <taxon>Sar</taxon>
        <taxon>Stramenopiles</taxon>
        <taxon>Oomycota</taxon>
        <taxon>Peronosporomycetes</taxon>
        <taxon>Pythiales</taxon>
        <taxon>Pythiaceae</taxon>
        <taxon>Globisporangium</taxon>
    </lineage>
</organism>
<evidence type="ECO:0000313" key="5">
    <source>
        <dbReference type="Proteomes" id="UP000019132"/>
    </source>
</evidence>
<dbReference type="InterPro" id="IPR027417">
    <property type="entry name" value="P-loop_NTPase"/>
</dbReference>
<dbReference type="SUPFAM" id="SSF52540">
    <property type="entry name" value="P-loop containing nucleoside triphosphate hydrolases"/>
    <property type="match status" value="1"/>
</dbReference>
<feature type="region of interest" description="Disordered" evidence="2">
    <location>
        <begin position="715"/>
        <end position="847"/>
    </location>
</feature>
<reference evidence="4" key="3">
    <citation type="submission" date="2014-11" db="UniProtKB">
        <authorList>
            <consortium name="EnsemblProtists"/>
        </authorList>
    </citation>
    <scope>IDENTIFICATION</scope>
    <source>
        <strain evidence="4">DAOM BR144</strain>
    </source>
</reference>
<dbReference type="HOGENOM" id="CLU_007614_0_0_1"/>
<dbReference type="GO" id="GO:0033314">
    <property type="term" value="P:mitotic DNA replication checkpoint signaling"/>
    <property type="evidence" value="ECO:0007669"/>
    <property type="project" value="TreeGrafter"/>
</dbReference>
<sequence>MDVPTDKLQWVKLRSMQVFWPACVYESYTQAAKHGNDTKALREVKPALDAEDRVVYFFGVGPLACHVQSTSGPAPNLQLCVAHEEDISMAPCLPKEEGNFSMIEDFKRICRAHHVMEENMIRAEKNSCFQRACKEATQFRFSVHSDEDASKLFLVFLANSKRASRPSSCDLYPETANQETVSAKCLKSSPNSSPSRTKRAQDPPSSSSRPPIFSPPQSKLTKALTSSPSPSKKMLPGLERIAAKCWVHMLEDGWEIMTQANGQVLYRMPGVSFFNFRPNENIFDSLVKAFVKYLTDWSQNATNGNEDEQSKLIDFMWPMVEASGWVKLSSSNETWYMMPNTPFNECVPNVTIFRSKSLAITKYLEMNGIIQAAENEAISEEKAEASFSEEAADTQEMSEGMEVDSDESNTSTEVEVEDEDSEDGNDERSDESEDDDVAIIDEIPSKKVSTAKNTKAVALPKPLSVKPVAQKLKFDSPVPISIPPFKCTFGKIEGELRARGWYWKPSTEDWAYYMPSCRLKDKAKLVANVDFFTSRAQLEDYLDVSGLYDDIREKLLRDHEQKHSPSSQHKTESERKVDKPKRATPANTLVKISSLQSNGDDDKENQNCNVRPTRTKSKLKRRLTPVKSFSSRRLQNLTKVNASGVKFGDIWSVLSEKGWHYKPGKLEYDYFKPHCSDVQDGVVNVDYFPSKSILIEYLKSSGLWDKAAKEIANDEPIDVTSTDDEEENVVAQKSTPVVNKRKSNVVDNNYAEKNTPKSKSTNKKLKTGSFNTPTEPKRSLSNDTPDNGIESEQYNERISPDAAGSKGTVHETAAGSNLPRKLADCFTPSPGNAKKIKTNSSAGSQSSHHGLFSEAIQKLTLGYSPLKFQYREEEFRRIHDFFQSCFSQRRGSSMYISGSPGCGKSALLKATEGQIAQLYQETTDCEDTKSLVRYHVNAMALNDSSKLYCQLAELLTSRAFVDGSNAFEAIEKATNSSNKRSKTMILILDEIDILLKKNGVESDLCRLFELAHRSTNSFILIGIANQVDFTERHLPLLKKRLPDCQPEVVIFKPYVHQTIELILIDRLGGKDTALMMLNAHGISFLARKIASTTGDIRLALDICRRVLQHRLDAANEAGEKGEALLQTPVPLTEMLRLVKTSLESKSSQIVQSLPRNLQMILFASTRLVSSFATESNSTTGTLFAVDELYACYCDASQDAGVFKPLAFREFKNALETLSAEGLLGANELKKQLVKLLFTPSDLLQSFRNDAYFARLV</sequence>
<dbReference type="GO" id="GO:0006270">
    <property type="term" value="P:DNA replication initiation"/>
    <property type="evidence" value="ECO:0007669"/>
    <property type="project" value="TreeGrafter"/>
</dbReference>
<dbReference type="EnsemblProtists" id="PYU1_T002458">
    <property type="protein sequence ID" value="PYU1_T002458"/>
    <property type="gene ID" value="PYU1_G002455"/>
</dbReference>
<keyword evidence="5" id="KW-1185">Reference proteome</keyword>
<evidence type="ECO:0000313" key="4">
    <source>
        <dbReference type="EnsemblProtists" id="PYU1_T002458"/>
    </source>
</evidence>
<dbReference type="eggNOG" id="KOG2227">
    <property type="taxonomic scope" value="Eukaryota"/>
</dbReference>
<accession>K3WBW7</accession>
<dbReference type="PANTHER" id="PTHR10763:SF26">
    <property type="entry name" value="CELL DIVISION CONTROL PROTEIN 6 HOMOLOG"/>
    <property type="match status" value="1"/>
</dbReference>
<feature type="region of interest" description="Disordered" evidence="2">
    <location>
        <begin position="380"/>
        <end position="444"/>
    </location>
</feature>
<name>K3WBW7_GLOUD</name>
<feature type="compositionally biased region" description="Basic residues" evidence="2">
    <location>
        <begin position="613"/>
        <end position="622"/>
    </location>
</feature>
<reference evidence="5" key="2">
    <citation type="submission" date="2010-04" db="EMBL/GenBank/DDBJ databases">
        <authorList>
            <person name="Buell R."/>
            <person name="Hamilton J."/>
            <person name="Hostetler J."/>
        </authorList>
    </citation>
    <scope>NUCLEOTIDE SEQUENCE [LARGE SCALE GENOMIC DNA]</scope>
    <source>
        <strain evidence="5">DAOM:BR144</strain>
    </source>
</reference>
<dbReference type="InParanoid" id="K3WBW7"/>
<dbReference type="SMART" id="SM00382">
    <property type="entry name" value="AAA"/>
    <property type="match status" value="1"/>
</dbReference>